<sequence length="214" mass="23988">MGLFVYVRYTLLQYVTNLNGIFTALVFPNRRITIREVSEETGVSFGICPSIIHDDLGIKQQYCKFVPRVLTLGQKETRKETLKLALQDQICQHKGMRHGPTATTSKQNSNRVNGWQMTNWLRPKRARMEKSEMKVLAFKVERKGGKGALMQKGLKGELTNLPDMGELLQAMESMAWIGECALVQSQGCQAARIEGSLPWCAVLVGVAAAEETQR</sequence>
<name>A0ABY6KLU1_9ARAC</name>
<dbReference type="Proteomes" id="UP001235939">
    <property type="component" value="Chromosome 07"/>
</dbReference>
<reference evidence="1 2" key="1">
    <citation type="submission" date="2022-01" db="EMBL/GenBank/DDBJ databases">
        <title>A chromosomal length assembly of Cordylochernes scorpioides.</title>
        <authorList>
            <person name="Zeh D."/>
            <person name="Zeh J."/>
        </authorList>
    </citation>
    <scope>NUCLEOTIDE SEQUENCE [LARGE SCALE GENOMIC DNA]</scope>
    <source>
        <strain evidence="1">IN4F17</strain>
        <tissue evidence="1">Whole Body</tissue>
    </source>
</reference>
<evidence type="ECO:0000313" key="2">
    <source>
        <dbReference type="Proteomes" id="UP001235939"/>
    </source>
</evidence>
<organism evidence="1 2">
    <name type="scientific">Cordylochernes scorpioides</name>
    <dbReference type="NCBI Taxonomy" id="51811"/>
    <lineage>
        <taxon>Eukaryota</taxon>
        <taxon>Metazoa</taxon>
        <taxon>Ecdysozoa</taxon>
        <taxon>Arthropoda</taxon>
        <taxon>Chelicerata</taxon>
        <taxon>Arachnida</taxon>
        <taxon>Pseudoscorpiones</taxon>
        <taxon>Cheliferoidea</taxon>
        <taxon>Chernetidae</taxon>
        <taxon>Cordylochernes</taxon>
    </lineage>
</organism>
<protein>
    <submittedName>
        <fullName evidence="1">Uncharacterized protein</fullName>
    </submittedName>
</protein>
<keyword evidence="2" id="KW-1185">Reference proteome</keyword>
<feature type="non-terminal residue" evidence="1">
    <location>
        <position position="214"/>
    </location>
</feature>
<gene>
    <name evidence="1" type="ORF">LAZ67_7000927</name>
</gene>
<accession>A0ABY6KLU1</accession>
<dbReference type="EMBL" id="CP092869">
    <property type="protein sequence ID" value="UYV69837.1"/>
    <property type="molecule type" value="Genomic_DNA"/>
</dbReference>
<evidence type="ECO:0000313" key="1">
    <source>
        <dbReference type="EMBL" id="UYV69837.1"/>
    </source>
</evidence>
<proteinExistence type="predicted"/>